<evidence type="ECO:0000256" key="2">
    <source>
        <dbReference type="SAM" id="SignalP"/>
    </source>
</evidence>
<proteinExistence type="predicted"/>
<evidence type="ECO:0000313" key="3">
    <source>
        <dbReference type="EMBL" id="ESS71702.1"/>
    </source>
</evidence>
<keyword evidence="1" id="KW-0175">Coiled coil</keyword>
<protein>
    <recommendedName>
        <fullName evidence="5">Porin family protein</fullName>
    </recommendedName>
</protein>
<name>V5BZP0_9GAMM</name>
<keyword evidence="4" id="KW-1185">Reference proteome</keyword>
<accession>V5BZP0</accession>
<dbReference type="InterPro" id="IPR011250">
    <property type="entry name" value="OMP/PagP_B-barrel"/>
</dbReference>
<feature type="coiled-coil region" evidence="1">
    <location>
        <begin position="39"/>
        <end position="66"/>
    </location>
</feature>
<reference evidence="3 4" key="1">
    <citation type="journal article" date="2013" name="Genome Announc.">
        <title>Draft Genome Sequence of the Methanotrophic Gammaproteobacterium Methyloglobulus morosus DSM 22980 Strain KoM1.</title>
        <authorList>
            <person name="Poehlein A."/>
            <person name="Deutzmann J.S."/>
            <person name="Daniel R."/>
            <person name="Simeonova D.D."/>
        </authorList>
    </citation>
    <scope>NUCLEOTIDE SEQUENCE [LARGE SCALE GENOMIC DNA]</scope>
    <source>
        <strain evidence="3 4">KoM1</strain>
    </source>
</reference>
<comment type="caution">
    <text evidence="3">The sequence shown here is derived from an EMBL/GenBank/DDBJ whole genome shotgun (WGS) entry which is preliminary data.</text>
</comment>
<dbReference type="STRING" id="1116472.MGMO_92c00040"/>
<dbReference type="AlphaFoldDB" id="V5BZP0"/>
<evidence type="ECO:0000313" key="4">
    <source>
        <dbReference type="Proteomes" id="UP000017842"/>
    </source>
</evidence>
<dbReference type="Proteomes" id="UP000017842">
    <property type="component" value="Unassembled WGS sequence"/>
</dbReference>
<dbReference type="eggNOG" id="COG3064">
    <property type="taxonomic scope" value="Bacteria"/>
</dbReference>
<dbReference type="SUPFAM" id="SSF56925">
    <property type="entry name" value="OMPA-like"/>
    <property type="match status" value="1"/>
</dbReference>
<sequence length="320" mass="33502">MMNKTKLALSIATATLTVAGVLVPQQAVAGTRAQHHAEAAAMASKVDVLEAQLRAMQDEMSSLRAASAQSGDSAKVQELDAWMQESKAKPAKVVHDNMIFFRGGYARNDSKRNDLLTGNQFAGNALGGNVTNKDGWYVGAGFDFGLTDDVWGMMANTEVDAELMFEYKNFGAKGFKNAAVSSALKAQPGGQTNNNPLCTLINLAANGGTGSVTGAAGQGSCDSVTVSQFTVTAAPKIKFMKGSKFRPWLIPVGLGIHVVSPPSNGVTVLNPGMMFGTGAEYALWKDIKIGADVRYHLTGRSVDGVNTNGLTAGGYLGIGF</sequence>
<dbReference type="RefSeq" id="WP_023495204.1">
    <property type="nucleotide sequence ID" value="NZ_AYLO01000088.1"/>
</dbReference>
<feature type="chain" id="PRO_5004731744" description="Porin family protein" evidence="2">
    <location>
        <begin position="30"/>
        <end position="320"/>
    </location>
</feature>
<keyword evidence="2" id="KW-0732">Signal</keyword>
<dbReference type="PATRIC" id="fig|1116472.3.peg.2493"/>
<evidence type="ECO:0008006" key="5">
    <source>
        <dbReference type="Google" id="ProtNLM"/>
    </source>
</evidence>
<feature type="signal peptide" evidence="2">
    <location>
        <begin position="1"/>
        <end position="29"/>
    </location>
</feature>
<evidence type="ECO:0000256" key="1">
    <source>
        <dbReference type="SAM" id="Coils"/>
    </source>
</evidence>
<dbReference type="EMBL" id="AYLO01000088">
    <property type="protein sequence ID" value="ESS71702.1"/>
    <property type="molecule type" value="Genomic_DNA"/>
</dbReference>
<dbReference type="Gene3D" id="2.40.160.20">
    <property type="match status" value="1"/>
</dbReference>
<organism evidence="3 4">
    <name type="scientific">Methyloglobulus morosus KoM1</name>
    <dbReference type="NCBI Taxonomy" id="1116472"/>
    <lineage>
        <taxon>Bacteria</taxon>
        <taxon>Pseudomonadati</taxon>
        <taxon>Pseudomonadota</taxon>
        <taxon>Gammaproteobacteria</taxon>
        <taxon>Methylococcales</taxon>
        <taxon>Methylococcaceae</taxon>
        <taxon>Methyloglobulus</taxon>
    </lineage>
</organism>
<gene>
    <name evidence="3" type="ORF">MGMO_92c00040</name>
</gene>